<keyword evidence="3" id="KW-1185">Reference proteome</keyword>
<dbReference type="Proteomes" id="UP000316426">
    <property type="component" value="Chromosome"/>
</dbReference>
<reference evidence="2 3" key="1">
    <citation type="submission" date="2019-02" db="EMBL/GenBank/DDBJ databases">
        <title>Deep-cultivation of Planctomycetes and their phenomic and genomic characterization uncovers novel biology.</title>
        <authorList>
            <person name="Wiegand S."/>
            <person name="Jogler M."/>
            <person name="Boedeker C."/>
            <person name="Pinto D."/>
            <person name="Vollmers J."/>
            <person name="Rivas-Marin E."/>
            <person name="Kohn T."/>
            <person name="Peeters S.H."/>
            <person name="Heuer A."/>
            <person name="Rast P."/>
            <person name="Oberbeckmann S."/>
            <person name="Bunk B."/>
            <person name="Jeske O."/>
            <person name="Meyerdierks A."/>
            <person name="Storesund J.E."/>
            <person name="Kallscheuer N."/>
            <person name="Luecker S."/>
            <person name="Lage O.M."/>
            <person name="Pohl T."/>
            <person name="Merkel B.J."/>
            <person name="Hornburger P."/>
            <person name="Mueller R.-W."/>
            <person name="Bruemmer F."/>
            <person name="Labrenz M."/>
            <person name="Spormann A.M."/>
            <person name="Op den Camp H."/>
            <person name="Overmann J."/>
            <person name="Amann R."/>
            <person name="Jetten M.S.M."/>
            <person name="Mascher T."/>
            <person name="Medema M.H."/>
            <person name="Devos D.P."/>
            <person name="Kaster A.-K."/>
            <person name="Ovreas L."/>
            <person name="Rohde M."/>
            <person name="Galperin M.Y."/>
            <person name="Jogler C."/>
        </authorList>
    </citation>
    <scope>NUCLEOTIDE SEQUENCE [LARGE SCALE GENOMIC DNA]</scope>
    <source>
        <strain evidence="2 3">Spa11</strain>
    </source>
</reference>
<feature type="transmembrane region" description="Helical" evidence="1">
    <location>
        <begin position="314"/>
        <end position="334"/>
    </location>
</feature>
<name>A0A518K2Q7_9BACT</name>
<feature type="transmembrane region" description="Helical" evidence="1">
    <location>
        <begin position="52"/>
        <end position="70"/>
    </location>
</feature>
<sequence>MIDSTAQSKPHRANDGPVRYTVRTFSPLFSAADRMSKPADPPRPAIALPPRGAALLLAVGPAIVWCAEYIGSGEVILATRTGAVLGSGVLWAVFIGVFLKYLIGLAGGWYTVATGESMIDLFGRLPGPKNAFVWVVFFVQLVASIFAIGSIASSAGVFIAELTPIPAYLAGWMVTLFAVTIAWIGEFRMMKFVMAALISLTLVGVVVIAVQVMPPLGELLAGLVPKVPAVPDWAVAQKANPNGWSEVLPLLGWGAGGFASQVWYTYWVMGAGYGAAAGNRQGKPADEALLKTLNSEDAQRIAGWRRLVTFDATSAMVVGIAVTSGFLLAGAGVLGANEVAPEGTKVAFTLASLFGSQWGSTGATLFLVGGAAALVSTQLAQVAGWPYLLDDCVRLCLPKTVAAWSPITRRRAWLVFYLIASMAIVYRLGYNPVALVQFAATLEGLVLTPLQALAMIVGLYWILPKLYQPEVGAQLRPGPFIGVGLVVCFLFFTAAVVMSLVIAMK</sequence>
<organism evidence="2 3">
    <name type="scientific">Botrimarina mediterranea</name>
    <dbReference type="NCBI Taxonomy" id="2528022"/>
    <lineage>
        <taxon>Bacteria</taxon>
        <taxon>Pseudomonadati</taxon>
        <taxon>Planctomycetota</taxon>
        <taxon>Planctomycetia</taxon>
        <taxon>Pirellulales</taxon>
        <taxon>Lacipirellulaceae</taxon>
        <taxon>Botrimarina</taxon>
    </lineage>
</organism>
<feature type="transmembrane region" description="Helical" evidence="1">
    <location>
        <begin position="90"/>
        <end position="110"/>
    </location>
</feature>
<evidence type="ECO:0000256" key="1">
    <source>
        <dbReference type="SAM" id="Phobius"/>
    </source>
</evidence>
<protein>
    <submittedName>
        <fullName evidence="2">Natural resistance-associated macrophage protein</fullName>
    </submittedName>
</protein>
<keyword evidence="1" id="KW-0812">Transmembrane</keyword>
<dbReference type="KEGG" id="bmei:Spa11_02660"/>
<feature type="transmembrane region" description="Helical" evidence="1">
    <location>
        <begin position="442"/>
        <end position="463"/>
    </location>
</feature>
<feature type="transmembrane region" description="Helical" evidence="1">
    <location>
        <begin position="346"/>
        <end position="375"/>
    </location>
</feature>
<evidence type="ECO:0000313" key="3">
    <source>
        <dbReference type="Proteomes" id="UP000316426"/>
    </source>
</evidence>
<keyword evidence="1" id="KW-1133">Transmembrane helix</keyword>
<accession>A0A518K2Q7</accession>
<proteinExistence type="predicted"/>
<feature type="transmembrane region" description="Helical" evidence="1">
    <location>
        <begin position="165"/>
        <end position="185"/>
    </location>
</feature>
<feature type="transmembrane region" description="Helical" evidence="1">
    <location>
        <begin position="192"/>
        <end position="213"/>
    </location>
</feature>
<dbReference type="NCBIfam" id="NF037982">
    <property type="entry name" value="Nramp_1"/>
    <property type="match status" value="1"/>
</dbReference>
<keyword evidence="1" id="KW-0472">Membrane</keyword>
<gene>
    <name evidence="2" type="ORF">Spa11_02660</name>
</gene>
<dbReference type="AlphaFoldDB" id="A0A518K2Q7"/>
<feature type="transmembrane region" description="Helical" evidence="1">
    <location>
        <begin position="131"/>
        <end position="159"/>
    </location>
</feature>
<dbReference type="EMBL" id="CP036349">
    <property type="protein sequence ID" value="QDV72096.1"/>
    <property type="molecule type" value="Genomic_DNA"/>
</dbReference>
<feature type="transmembrane region" description="Helical" evidence="1">
    <location>
        <begin position="483"/>
        <end position="503"/>
    </location>
</feature>
<feature type="transmembrane region" description="Helical" evidence="1">
    <location>
        <begin position="412"/>
        <end position="430"/>
    </location>
</feature>
<evidence type="ECO:0000313" key="2">
    <source>
        <dbReference type="EMBL" id="QDV72096.1"/>
    </source>
</evidence>